<protein>
    <submittedName>
        <fullName evidence="2">Uncharacterized protein</fullName>
    </submittedName>
</protein>
<dbReference type="CDD" id="cd07067">
    <property type="entry name" value="HP_PGM_like"/>
    <property type="match status" value="1"/>
</dbReference>
<dbReference type="InterPro" id="IPR029033">
    <property type="entry name" value="His_PPase_superfam"/>
</dbReference>
<evidence type="ECO:0000256" key="1">
    <source>
        <dbReference type="SAM" id="MobiDB-lite"/>
    </source>
</evidence>
<dbReference type="Gene3D" id="3.40.50.1240">
    <property type="entry name" value="Phosphoglycerate mutase-like"/>
    <property type="match status" value="1"/>
</dbReference>
<organism evidence="2 3">
    <name type="scientific">Leptidea sinapis</name>
    <dbReference type="NCBI Taxonomy" id="189913"/>
    <lineage>
        <taxon>Eukaryota</taxon>
        <taxon>Metazoa</taxon>
        <taxon>Ecdysozoa</taxon>
        <taxon>Arthropoda</taxon>
        <taxon>Hexapoda</taxon>
        <taxon>Insecta</taxon>
        <taxon>Pterygota</taxon>
        <taxon>Neoptera</taxon>
        <taxon>Endopterygota</taxon>
        <taxon>Lepidoptera</taxon>
        <taxon>Glossata</taxon>
        <taxon>Ditrysia</taxon>
        <taxon>Papilionoidea</taxon>
        <taxon>Pieridae</taxon>
        <taxon>Dismorphiinae</taxon>
        <taxon>Leptidea</taxon>
    </lineage>
</organism>
<dbReference type="PANTHER" id="PTHR16469">
    <property type="entry name" value="UBIQUITIN-ASSOCIATED AND SH3 DOMAIN-CONTAINING BA-RELATED"/>
    <property type="match status" value="1"/>
</dbReference>
<dbReference type="SUPFAM" id="SSF53254">
    <property type="entry name" value="Phosphoglycerate mutase-like"/>
    <property type="match status" value="1"/>
</dbReference>
<dbReference type="Pfam" id="PF00300">
    <property type="entry name" value="His_Phos_1"/>
    <property type="match status" value="1"/>
</dbReference>
<dbReference type="InterPro" id="IPR051710">
    <property type="entry name" value="Phosphatase_SH3-domain"/>
</dbReference>
<sequence>MSHPHEDAEKLGYEKSEETYMEWQNYWNTVHLDKTESILNVTHGTSTDWKSVETNGKGDAQADIDTKKTSSNGVKKDRRWIFAMRHGERVDLTYGPWVPFCFDENGTYVRKDLNMPVTLGERTGGKESYALDTPLTRVGQLQARLVGEGLRAAGVALRHVYCSAALRSAETAHHLLLGLEADASVKVRVEPGLFEYKGWHLARGMAPFMTPLELHKAGLNVDLNYKPYTDLEINTPETLDDFFKRNEYAMQSAVNDTVAQGGNIMFVGHAATLDVMVHAMKRLAAGDNEDLNYQISKHLLRVPYCALGAMRENPWEVVSPPCPPSINSSSGRFDWKTLLDI</sequence>
<dbReference type="EMBL" id="FZQP02002126">
    <property type="protein sequence ID" value="VVC94834.1"/>
    <property type="molecule type" value="Genomic_DNA"/>
</dbReference>
<accession>A0A5E4QAW3</accession>
<keyword evidence="3" id="KW-1185">Reference proteome</keyword>
<evidence type="ECO:0000313" key="3">
    <source>
        <dbReference type="Proteomes" id="UP000324832"/>
    </source>
</evidence>
<proteinExistence type="predicted"/>
<gene>
    <name evidence="2" type="ORF">LSINAPIS_LOCUS6691</name>
</gene>
<dbReference type="AlphaFoldDB" id="A0A5E4QAW3"/>
<dbReference type="InterPro" id="IPR013078">
    <property type="entry name" value="His_Pase_superF_clade-1"/>
</dbReference>
<dbReference type="PANTHER" id="PTHR16469:SF27">
    <property type="entry name" value="UBIQUITIN-ASSOCIATED AND SH3 DOMAIN-CONTAINING BA-RELATED"/>
    <property type="match status" value="1"/>
</dbReference>
<evidence type="ECO:0000313" key="2">
    <source>
        <dbReference type="EMBL" id="VVC94834.1"/>
    </source>
</evidence>
<dbReference type="GO" id="GO:0016791">
    <property type="term" value="F:phosphatase activity"/>
    <property type="evidence" value="ECO:0007669"/>
    <property type="project" value="UniProtKB-ARBA"/>
</dbReference>
<reference evidence="2 3" key="1">
    <citation type="submission" date="2017-07" db="EMBL/GenBank/DDBJ databases">
        <authorList>
            <person name="Talla V."/>
            <person name="Backstrom N."/>
        </authorList>
    </citation>
    <scope>NUCLEOTIDE SEQUENCE [LARGE SCALE GENOMIC DNA]</scope>
</reference>
<dbReference type="Proteomes" id="UP000324832">
    <property type="component" value="Unassembled WGS sequence"/>
</dbReference>
<feature type="region of interest" description="Disordered" evidence="1">
    <location>
        <begin position="47"/>
        <end position="71"/>
    </location>
</feature>
<name>A0A5E4QAW3_9NEOP</name>